<proteinExistence type="predicted"/>
<name>A0A644ZA98_9ZZZZ</name>
<dbReference type="EMBL" id="VSSQ01008005">
    <property type="protein sequence ID" value="MPM37597.1"/>
    <property type="molecule type" value="Genomic_DNA"/>
</dbReference>
<organism evidence="1">
    <name type="scientific">bioreactor metagenome</name>
    <dbReference type="NCBI Taxonomy" id="1076179"/>
    <lineage>
        <taxon>unclassified sequences</taxon>
        <taxon>metagenomes</taxon>
        <taxon>ecological metagenomes</taxon>
    </lineage>
</organism>
<reference evidence="1" key="1">
    <citation type="submission" date="2019-08" db="EMBL/GenBank/DDBJ databases">
        <authorList>
            <person name="Kucharzyk K."/>
            <person name="Murdoch R.W."/>
            <person name="Higgins S."/>
            <person name="Loffler F."/>
        </authorList>
    </citation>
    <scope>NUCLEOTIDE SEQUENCE</scope>
</reference>
<gene>
    <name evidence="1" type="ORF">SDC9_84215</name>
</gene>
<protein>
    <submittedName>
        <fullName evidence="1">Uncharacterized protein</fullName>
    </submittedName>
</protein>
<accession>A0A644ZA98</accession>
<sequence>MKSEYDNEITLKALKLLHREILLGDTVSQEAGIENLVHMVRYFAKNNSKGNLAEELENLERAVSVLIAGGEIKSCRFPAVSDNLPAKSVERFSEFDAAFGALNKGARRGETAFGVQYDGGREKLVVKVLGD</sequence>
<dbReference type="AlphaFoldDB" id="A0A644ZA98"/>
<comment type="caution">
    <text evidence="1">The sequence shown here is derived from an EMBL/GenBank/DDBJ whole genome shotgun (WGS) entry which is preliminary data.</text>
</comment>
<evidence type="ECO:0000313" key="1">
    <source>
        <dbReference type="EMBL" id="MPM37597.1"/>
    </source>
</evidence>